<comment type="caution">
    <text evidence="3">The sequence shown here is derived from an EMBL/GenBank/DDBJ whole genome shotgun (WGS) entry which is preliminary data.</text>
</comment>
<dbReference type="Proteomes" id="UP000525078">
    <property type="component" value="Unassembled WGS sequence"/>
</dbReference>
<dbReference type="NCBIfam" id="TIGR00756">
    <property type="entry name" value="PPR"/>
    <property type="match status" value="5"/>
</dbReference>
<dbReference type="EMBL" id="JAATIQ010000017">
    <property type="protein sequence ID" value="KAF4400551.1"/>
    <property type="molecule type" value="Genomic_DNA"/>
</dbReference>
<keyword evidence="1" id="KW-0677">Repeat</keyword>
<dbReference type="Pfam" id="PF20431">
    <property type="entry name" value="E_motif"/>
    <property type="match status" value="1"/>
</dbReference>
<feature type="repeat" description="PPR" evidence="2">
    <location>
        <begin position="425"/>
        <end position="459"/>
    </location>
</feature>
<dbReference type="GO" id="GO:0003723">
    <property type="term" value="F:RNA binding"/>
    <property type="evidence" value="ECO:0007669"/>
    <property type="project" value="InterPro"/>
</dbReference>
<dbReference type="PROSITE" id="PS51375">
    <property type="entry name" value="PPR"/>
    <property type="match status" value="6"/>
</dbReference>
<feature type="repeat" description="PPR" evidence="2">
    <location>
        <begin position="324"/>
        <end position="358"/>
    </location>
</feature>
<dbReference type="EMBL" id="JAATIP010000269">
    <property type="protein sequence ID" value="KAF4355143.1"/>
    <property type="molecule type" value="Genomic_DNA"/>
</dbReference>
<feature type="repeat" description="PPR" evidence="2">
    <location>
        <begin position="223"/>
        <end position="257"/>
    </location>
</feature>
<sequence>MIPSFSLTPYLNRFSNFSTVGVWNSTIREAVNQGHSHKALILYRQMKQNGVEPNNFTFPFVAKACSKLSYVRISQMVHTHVVKSSFQFGVFVQTAVVDMYVKCGQLGVAYTVFEKMTVRDLAAWNSMILGFAHSGFLDRVLCLFCQMMFSGIRPDTVTVLGLTQVSSHSKNVKLLKAIQSLGIQLGLDADISLANTWIGAYAKCGDLHLAKVVFDGIDLGVRSVVSWNSMIAAYSNFEKFRDALNCYKLMSCDGYRADSSTVVSLLSSCAQPEAMLQGTLIHCHGIQLGCDYDISVVNTLISMYSKSGDIVSARLLFDNMPCRTCVSWTVIISGYAEKGDLDEALRLFHAIEAAGEKPDSVTVLSLISGFGQTGALELGKWIHSYAFSNGLRHNTVVSNALIDMYAKCGSMNDARDLFSIMPEKTLVSWTTMIAGCALNGEVKEAFDHFNSMVSSDMKPNHITFLAVLQACTHSGILEKGMEYFNMMTCEYFIDPGLDHYSCMVDLFGRKGKIKEALELVQNMPVKPDIGIWSSLLSSCKIHRNVEIGKYVSDRLFELDPLVAVPYVEMANIYASDQRWDDVAAIRKMMKSNKVKKFPGQSIVQVNGNRHVFGVEDRGHSEDLFIYEVLNSLFLQLKEEEEEYSVQLNQEYDLH</sequence>
<dbReference type="GO" id="GO:0009451">
    <property type="term" value="P:RNA modification"/>
    <property type="evidence" value="ECO:0007669"/>
    <property type="project" value="InterPro"/>
</dbReference>
<accession>A0A7J6E9L5</accession>
<dbReference type="InterPro" id="IPR046848">
    <property type="entry name" value="E_motif"/>
</dbReference>
<evidence type="ECO:0000313" key="4">
    <source>
        <dbReference type="EMBL" id="KAF4400551.1"/>
    </source>
</evidence>
<evidence type="ECO:0008006" key="7">
    <source>
        <dbReference type="Google" id="ProtNLM"/>
    </source>
</evidence>
<feature type="repeat" description="PPR" evidence="2">
    <location>
        <begin position="19"/>
        <end position="53"/>
    </location>
</feature>
<dbReference type="Pfam" id="PF01535">
    <property type="entry name" value="PPR"/>
    <property type="match status" value="6"/>
</dbReference>
<evidence type="ECO:0000313" key="5">
    <source>
        <dbReference type="Proteomes" id="UP000525078"/>
    </source>
</evidence>
<evidence type="ECO:0000256" key="1">
    <source>
        <dbReference type="ARBA" id="ARBA00022737"/>
    </source>
</evidence>
<dbReference type="InterPro" id="IPR002885">
    <property type="entry name" value="PPR_rpt"/>
</dbReference>
<evidence type="ECO:0000313" key="6">
    <source>
        <dbReference type="Proteomes" id="UP000583929"/>
    </source>
</evidence>
<dbReference type="Gene3D" id="1.25.40.10">
    <property type="entry name" value="Tetratricopeptide repeat domain"/>
    <property type="match status" value="5"/>
</dbReference>
<evidence type="ECO:0000256" key="2">
    <source>
        <dbReference type="PROSITE-ProRule" id="PRU00708"/>
    </source>
</evidence>
<proteinExistence type="predicted"/>
<name>A0A7J6E9L5_CANSA</name>
<evidence type="ECO:0000313" key="3">
    <source>
        <dbReference type="EMBL" id="KAF4355143.1"/>
    </source>
</evidence>
<dbReference type="FunFam" id="1.25.40.10:FF:000968">
    <property type="entry name" value="Pentatricopeptide repeat-containing protein, mitochondrial"/>
    <property type="match status" value="1"/>
</dbReference>
<keyword evidence="6" id="KW-1185">Reference proteome</keyword>
<feature type="repeat" description="PPR" evidence="2">
    <location>
        <begin position="120"/>
        <end position="154"/>
    </location>
</feature>
<dbReference type="PANTHER" id="PTHR47926:SF395">
    <property type="entry name" value="TETRATRICOPEPTIDE-LIKE HELICAL DOMAIN, DYW DOMAIN PROTEIN-RELATED"/>
    <property type="match status" value="1"/>
</dbReference>
<dbReference type="Pfam" id="PF13041">
    <property type="entry name" value="PPR_2"/>
    <property type="match status" value="4"/>
</dbReference>
<dbReference type="FunFam" id="1.25.40.10:FF:000090">
    <property type="entry name" value="Pentatricopeptide repeat-containing protein, chloroplastic"/>
    <property type="match status" value="1"/>
</dbReference>
<dbReference type="Proteomes" id="UP000583929">
    <property type="component" value="Unassembled WGS sequence"/>
</dbReference>
<gene>
    <name evidence="3" type="ORF">F8388_026068</name>
    <name evidence="4" type="ORF">G4B88_023344</name>
</gene>
<reference evidence="5 6" key="1">
    <citation type="journal article" date="2020" name="bioRxiv">
        <title>Sequence and annotation of 42 cannabis genomes reveals extensive copy number variation in cannabinoid synthesis and pathogen resistance genes.</title>
        <authorList>
            <person name="Mckernan K.J."/>
            <person name="Helbert Y."/>
            <person name="Kane L.T."/>
            <person name="Ebling H."/>
            <person name="Zhang L."/>
            <person name="Liu B."/>
            <person name="Eaton Z."/>
            <person name="Mclaughlin S."/>
            <person name="Kingan S."/>
            <person name="Baybayan P."/>
            <person name="Concepcion G."/>
            <person name="Jordan M."/>
            <person name="Riva A."/>
            <person name="Barbazuk W."/>
            <person name="Harkins T."/>
        </authorList>
    </citation>
    <scope>NUCLEOTIDE SEQUENCE [LARGE SCALE GENOMIC DNA]</scope>
    <source>
        <strain evidence="5 6">cv. Jamaican Lion 4</strain>
        <strain evidence="4">Father</strain>
        <strain evidence="3">Mother</strain>
        <tissue evidence="3">Leaf</tissue>
    </source>
</reference>
<dbReference type="InterPro" id="IPR011990">
    <property type="entry name" value="TPR-like_helical_dom_sf"/>
</dbReference>
<feature type="repeat" description="PPR" evidence="2">
    <location>
        <begin position="394"/>
        <end position="424"/>
    </location>
</feature>
<dbReference type="InterPro" id="IPR046960">
    <property type="entry name" value="PPR_At4g14850-like_plant"/>
</dbReference>
<dbReference type="PANTHER" id="PTHR47926">
    <property type="entry name" value="PENTATRICOPEPTIDE REPEAT-CONTAINING PROTEIN"/>
    <property type="match status" value="1"/>
</dbReference>
<dbReference type="FunFam" id="1.25.40.10:FF:000409">
    <property type="entry name" value="Pentatricopeptide repeat-containing protein, chloroplastic"/>
    <property type="match status" value="1"/>
</dbReference>
<protein>
    <recommendedName>
        <fullName evidence="7">Pentatricopeptide repeat-containing protein</fullName>
    </recommendedName>
</protein>
<organism evidence="3 5">
    <name type="scientific">Cannabis sativa</name>
    <name type="common">Hemp</name>
    <name type="synonym">Marijuana</name>
    <dbReference type="NCBI Taxonomy" id="3483"/>
    <lineage>
        <taxon>Eukaryota</taxon>
        <taxon>Viridiplantae</taxon>
        <taxon>Streptophyta</taxon>
        <taxon>Embryophyta</taxon>
        <taxon>Tracheophyta</taxon>
        <taxon>Spermatophyta</taxon>
        <taxon>Magnoliopsida</taxon>
        <taxon>eudicotyledons</taxon>
        <taxon>Gunneridae</taxon>
        <taxon>Pentapetalae</taxon>
        <taxon>rosids</taxon>
        <taxon>fabids</taxon>
        <taxon>Rosales</taxon>
        <taxon>Cannabaceae</taxon>
        <taxon>Cannabis</taxon>
    </lineage>
</organism>
<dbReference type="AlphaFoldDB" id="A0A7J6E9L5"/>